<keyword evidence="3" id="KW-1003">Cell membrane</keyword>
<dbReference type="AlphaFoldDB" id="E6PSW2"/>
<sequence>MLFQLDSAAFTPGTAIAGGALIGLAAGALALGAGKIAGISGILGSTLNDLATRTRPDGWRVTFLAGIVAASFIWALFVPVPGASFGESWPVIAIAGLLVGFGTRMGSGCASGHGVCGLSRLSVRSAAAVAVFMSFGIATAVLGHRI</sequence>
<dbReference type="PANTHER" id="PTHR30574">
    <property type="entry name" value="INNER MEMBRANE PROTEIN YEDE"/>
    <property type="match status" value="1"/>
</dbReference>
<comment type="subcellular location">
    <subcellularLocation>
        <location evidence="1">Cell inner membrane</location>
        <topology evidence="1">Multi-pass membrane protein</topology>
    </subcellularLocation>
</comment>
<evidence type="ECO:0000256" key="6">
    <source>
        <dbReference type="ARBA" id="ARBA00022989"/>
    </source>
</evidence>
<evidence type="ECO:0000256" key="8">
    <source>
        <dbReference type="SAM" id="Phobius"/>
    </source>
</evidence>
<reference evidence="9" key="1">
    <citation type="submission" date="2009-10" db="EMBL/GenBank/DDBJ databases">
        <title>Diversity of trophic interactions inside an arsenic-rich microbial ecosystem.</title>
        <authorList>
            <person name="Bertin P.N."/>
            <person name="Heinrich-Salmeron A."/>
            <person name="Pelletier E."/>
            <person name="Goulhen-Chollet F."/>
            <person name="Arsene-Ploetze F."/>
            <person name="Gallien S."/>
            <person name="Calteau A."/>
            <person name="Vallenet D."/>
            <person name="Casiot C."/>
            <person name="Chane-Woon-Ming B."/>
            <person name="Giloteaux L."/>
            <person name="Barakat M."/>
            <person name="Bonnefoy V."/>
            <person name="Bruneel O."/>
            <person name="Chandler M."/>
            <person name="Cleiss J."/>
            <person name="Duran R."/>
            <person name="Elbaz-Poulichet F."/>
            <person name="Fonknechten N."/>
            <person name="Lauga B."/>
            <person name="Mornico D."/>
            <person name="Ortet P."/>
            <person name="Schaeffer C."/>
            <person name="Siguier P."/>
            <person name="Alexander Thil Smith A."/>
            <person name="Van Dorsselaer A."/>
            <person name="Weissenbach J."/>
            <person name="Medigue C."/>
            <person name="Le Paslier D."/>
        </authorList>
    </citation>
    <scope>NUCLEOTIDE SEQUENCE</scope>
</reference>
<evidence type="ECO:0000313" key="9">
    <source>
        <dbReference type="EMBL" id="CBH98019.1"/>
    </source>
</evidence>
<evidence type="ECO:0000256" key="1">
    <source>
        <dbReference type="ARBA" id="ARBA00004429"/>
    </source>
</evidence>
<keyword evidence="6 8" id="KW-1133">Transmembrane helix</keyword>
<dbReference type="PANTHER" id="PTHR30574:SF1">
    <property type="entry name" value="SULPHUR TRANSPORT DOMAIN-CONTAINING PROTEIN"/>
    <property type="match status" value="1"/>
</dbReference>
<feature type="transmembrane region" description="Helical" evidence="8">
    <location>
        <begin position="15"/>
        <end position="37"/>
    </location>
</feature>
<keyword evidence="7 8" id="KW-0472">Membrane</keyword>
<keyword evidence="2" id="KW-0813">Transport</keyword>
<comment type="caution">
    <text evidence="9">The sequence shown here is derived from an EMBL/GenBank/DDBJ whole genome shotgun (WGS) entry which is preliminary data.</text>
</comment>
<protein>
    <submittedName>
        <fullName evidence="9">Putative transporter component YeeE/YedE family</fullName>
    </submittedName>
</protein>
<keyword evidence="5 8" id="KW-0812">Transmembrane</keyword>
<evidence type="ECO:0000256" key="3">
    <source>
        <dbReference type="ARBA" id="ARBA00022475"/>
    </source>
</evidence>
<evidence type="ECO:0000256" key="2">
    <source>
        <dbReference type="ARBA" id="ARBA00022448"/>
    </source>
</evidence>
<proteinExistence type="predicted"/>
<evidence type="ECO:0000256" key="4">
    <source>
        <dbReference type="ARBA" id="ARBA00022519"/>
    </source>
</evidence>
<evidence type="ECO:0000256" key="5">
    <source>
        <dbReference type="ARBA" id="ARBA00022692"/>
    </source>
</evidence>
<dbReference type="InterPro" id="IPR007272">
    <property type="entry name" value="Sulf_transp_TsuA/YedE"/>
</dbReference>
<dbReference type="EMBL" id="CABM01000048">
    <property type="protein sequence ID" value="CBH98019.1"/>
    <property type="molecule type" value="Genomic_DNA"/>
</dbReference>
<feature type="transmembrane region" description="Helical" evidence="8">
    <location>
        <begin position="89"/>
        <end position="109"/>
    </location>
</feature>
<evidence type="ECO:0000256" key="7">
    <source>
        <dbReference type="ARBA" id="ARBA00023136"/>
    </source>
</evidence>
<feature type="transmembrane region" description="Helical" evidence="8">
    <location>
        <begin position="58"/>
        <end position="77"/>
    </location>
</feature>
<organism evidence="9">
    <name type="scientific">mine drainage metagenome</name>
    <dbReference type="NCBI Taxonomy" id="410659"/>
    <lineage>
        <taxon>unclassified sequences</taxon>
        <taxon>metagenomes</taxon>
        <taxon>ecological metagenomes</taxon>
    </lineage>
</organism>
<gene>
    <name evidence="9" type="ORF">CARN2_3495</name>
</gene>
<name>E6PSW2_9ZZZZ</name>
<feature type="transmembrane region" description="Helical" evidence="8">
    <location>
        <begin position="121"/>
        <end position="143"/>
    </location>
</feature>
<accession>E6PSW2</accession>
<dbReference type="GO" id="GO:0005886">
    <property type="term" value="C:plasma membrane"/>
    <property type="evidence" value="ECO:0007669"/>
    <property type="project" value="UniProtKB-SubCell"/>
</dbReference>
<keyword evidence="4" id="KW-0997">Cell inner membrane</keyword>